<accession>A0A4Y7S9E9</accession>
<dbReference type="Proteomes" id="UP000298030">
    <property type="component" value="Unassembled WGS sequence"/>
</dbReference>
<feature type="signal peptide" evidence="1">
    <location>
        <begin position="1"/>
        <end position="16"/>
    </location>
</feature>
<dbReference type="AlphaFoldDB" id="A0A4Y7S9E9"/>
<reference evidence="2 3" key="1">
    <citation type="journal article" date="2019" name="Nat. Ecol. Evol.">
        <title>Megaphylogeny resolves global patterns of mushroom evolution.</title>
        <authorList>
            <person name="Varga T."/>
            <person name="Krizsan K."/>
            <person name="Foldi C."/>
            <person name="Dima B."/>
            <person name="Sanchez-Garcia M."/>
            <person name="Sanchez-Ramirez S."/>
            <person name="Szollosi G.J."/>
            <person name="Szarkandi J.G."/>
            <person name="Papp V."/>
            <person name="Albert L."/>
            <person name="Andreopoulos W."/>
            <person name="Angelini C."/>
            <person name="Antonin V."/>
            <person name="Barry K.W."/>
            <person name="Bougher N.L."/>
            <person name="Buchanan P."/>
            <person name="Buyck B."/>
            <person name="Bense V."/>
            <person name="Catcheside P."/>
            <person name="Chovatia M."/>
            <person name="Cooper J."/>
            <person name="Damon W."/>
            <person name="Desjardin D."/>
            <person name="Finy P."/>
            <person name="Geml J."/>
            <person name="Haridas S."/>
            <person name="Hughes K."/>
            <person name="Justo A."/>
            <person name="Karasinski D."/>
            <person name="Kautmanova I."/>
            <person name="Kiss B."/>
            <person name="Kocsube S."/>
            <person name="Kotiranta H."/>
            <person name="LaButti K.M."/>
            <person name="Lechner B.E."/>
            <person name="Liimatainen K."/>
            <person name="Lipzen A."/>
            <person name="Lukacs Z."/>
            <person name="Mihaltcheva S."/>
            <person name="Morgado L.N."/>
            <person name="Niskanen T."/>
            <person name="Noordeloos M.E."/>
            <person name="Ohm R.A."/>
            <person name="Ortiz-Santana B."/>
            <person name="Ovrebo C."/>
            <person name="Racz N."/>
            <person name="Riley R."/>
            <person name="Savchenko A."/>
            <person name="Shiryaev A."/>
            <person name="Soop K."/>
            <person name="Spirin V."/>
            <person name="Szebenyi C."/>
            <person name="Tomsovsky M."/>
            <person name="Tulloss R.E."/>
            <person name="Uehling J."/>
            <person name="Grigoriev I.V."/>
            <person name="Vagvolgyi C."/>
            <person name="Papp T."/>
            <person name="Martin F.M."/>
            <person name="Miettinen O."/>
            <person name="Hibbett D.S."/>
            <person name="Nagy L.G."/>
        </authorList>
    </citation>
    <scope>NUCLEOTIDE SEQUENCE [LARGE SCALE GENOMIC DNA]</scope>
    <source>
        <strain evidence="2 3">FP101781</strain>
    </source>
</reference>
<evidence type="ECO:0000313" key="3">
    <source>
        <dbReference type="Proteomes" id="UP000298030"/>
    </source>
</evidence>
<proteinExistence type="predicted"/>
<organism evidence="2 3">
    <name type="scientific">Coprinellus micaceus</name>
    <name type="common">Glistening ink-cap mushroom</name>
    <name type="synonym">Coprinus micaceus</name>
    <dbReference type="NCBI Taxonomy" id="71717"/>
    <lineage>
        <taxon>Eukaryota</taxon>
        <taxon>Fungi</taxon>
        <taxon>Dikarya</taxon>
        <taxon>Basidiomycota</taxon>
        <taxon>Agaricomycotina</taxon>
        <taxon>Agaricomycetes</taxon>
        <taxon>Agaricomycetidae</taxon>
        <taxon>Agaricales</taxon>
        <taxon>Agaricineae</taxon>
        <taxon>Psathyrellaceae</taxon>
        <taxon>Coprinellus</taxon>
    </lineage>
</organism>
<keyword evidence="1" id="KW-0732">Signal</keyword>
<evidence type="ECO:0000256" key="1">
    <source>
        <dbReference type="SAM" id="SignalP"/>
    </source>
</evidence>
<name>A0A4Y7S9E9_COPMI</name>
<gene>
    <name evidence="2" type="ORF">FA13DRAFT_694219</name>
</gene>
<evidence type="ECO:0000313" key="2">
    <source>
        <dbReference type="EMBL" id="TEB18061.1"/>
    </source>
</evidence>
<protein>
    <recommendedName>
        <fullName evidence="4">Secreted protein</fullName>
    </recommendedName>
</protein>
<comment type="caution">
    <text evidence="2">The sequence shown here is derived from an EMBL/GenBank/DDBJ whole genome shotgun (WGS) entry which is preliminary data.</text>
</comment>
<dbReference type="EMBL" id="QPFP01000292">
    <property type="protein sequence ID" value="TEB18061.1"/>
    <property type="molecule type" value="Genomic_DNA"/>
</dbReference>
<sequence>MVTLFVLTWFSHPLHVLGPSSLPSDCSTLPKRLMFHRIRDDNRVNLVHGVMEYLGSVKCTILTSSFRWVRKTRGEHLDHPRLQSTRRK</sequence>
<evidence type="ECO:0008006" key="4">
    <source>
        <dbReference type="Google" id="ProtNLM"/>
    </source>
</evidence>
<keyword evidence="3" id="KW-1185">Reference proteome</keyword>
<feature type="chain" id="PRO_5021460279" description="Secreted protein" evidence="1">
    <location>
        <begin position="17"/>
        <end position="88"/>
    </location>
</feature>